<gene>
    <name evidence="2" type="ORF">GS398_20800</name>
</gene>
<sequence>MKTNKWILLSAGWSLCFAQVTTCAQDSKQEFKEHISKQFTLQKPAAATVLAIYNMHGTVNVEGYSGSTVSIEIDKTIVADNAEEMAAAKAEYKLEFEQKADSILSYSTSPYETRPRRSRNWDDGRRRIRYRVELEYTVKVPFNMNVCASTVNKGSIGIKDVYGSLQANNVNGPITVVNAKGTSNIRTINGNVTVNYLAIPTEASSYYTINGKLEVTFPSSLAANVQFKSMNGQFYTDFPDTEVLPGKVEKSQTKKNGETMYKLSKRTEIKVGAGGKLFTFETLNGNIYLKKS</sequence>
<proteinExistence type="predicted"/>
<comment type="caution">
    <text evidence="2">The sequence shown here is derived from an EMBL/GenBank/DDBJ whole genome shotgun (WGS) entry which is preliminary data.</text>
</comment>
<name>A0A7K1Y3D7_9SPHI</name>
<evidence type="ECO:0008006" key="4">
    <source>
        <dbReference type="Google" id="ProtNLM"/>
    </source>
</evidence>
<keyword evidence="1" id="KW-0732">Signal</keyword>
<dbReference type="RefSeq" id="WP_160908764.1">
    <property type="nucleotide sequence ID" value="NZ_WVHS01000006.1"/>
</dbReference>
<evidence type="ECO:0000313" key="2">
    <source>
        <dbReference type="EMBL" id="MXV17752.1"/>
    </source>
</evidence>
<dbReference type="AlphaFoldDB" id="A0A7K1Y3D7"/>
<evidence type="ECO:0000313" key="3">
    <source>
        <dbReference type="Proteomes" id="UP000451233"/>
    </source>
</evidence>
<protein>
    <recommendedName>
        <fullName evidence="4">DUF4097 family beta strand repeat protein</fullName>
    </recommendedName>
</protein>
<organism evidence="2 3">
    <name type="scientific">Hufsiella ginkgonis</name>
    <dbReference type="NCBI Taxonomy" id="2695274"/>
    <lineage>
        <taxon>Bacteria</taxon>
        <taxon>Pseudomonadati</taxon>
        <taxon>Bacteroidota</taxon>
        <taxon>Sphingobacteriia</taxon>
        <taxon>Sphingobacteriales</taxon>
        <taxon>Sphingobacteriaceae</taxon>
        <taxon>Hufsiella</taxon>
    </lineage>
</organism>
<feature type="chain" id="PRO_5029550850" description="DUF4097 family beta strand repeat protein" evidence="1">
    <location>
        <begin position="25"/>
        <end position="292"/>
    </location>
</feature>
<keyword evidence="3" id="KW-1185">Reference proteome</keyword>
<reference evidence="2 3" key="1">
    <citation type="submission" date="2019-11" db="EMBL/GenBank/DDBJ databases">
        <title>Pedobacter sp. HMF7056 Genome sequencing and assembly.</title>
        <authorList>
            <person name="Kang H."/>
            <person name="Kim H."/>
            <person name="Joh K."/>
        </authorList>
    </citation>
    <scope>NUCLEOTIDE SEQUENCE [LARGE SCALE GENOMIC DNA]</scope>
    <source>
        <strain evidence="2 3">HMF7056</strain>
    </source>
</reference>
<dbReference type="EMBL" id="WVHS01000006">
    <property type="protein sequence ID" value="MXV17752.1"/>
    <property type="molecule type" value="Genomic_DNA"/>
</dbReference>
<accession>A0A7K1Y3D7</accession>
<feature type="signal peptide" evidence="1">
    <location>
        <begin position="1"/>
        <end position="24"/>
    </location>
</feature>
<dbReference type="Proteomes" id="UP000451233">
    <property type="component" value="Unassembled WGS sequence"/>
</dbReference>
<evidence type="ECO:0000256" key="1">
    <source>
        <dbReference type="SAM" id="SignalP"/>
    </source>
</evidence>